<feature type="transmembrane region" description="Helical" evidence="24">
    <location>
        <begin position="65"/>
        <end position="83"/>
    </location>
</feature>
<organism evidence="27 28">
    <name type="scientific">Neisseria shayeganii</name>
    <dbReference type="NCBI Taxonomy" id="607712"/>
    <lineage>
        <taxon>Bacteria</taxon>
        <taxon>Pseudomonadati</taxon>
        <taxon>Pseudomonadota</taxon>
        <taxon>Betaproteobacteria</taxon>
        <taxon>Neisseriales</taxon>
        <taxon>Neisseriaceae</taxon>
        <taxon>Neisseria</taxon>
    </lineage>
</organism>
<dbReference type="SUPFAM" id="SSF46626">
    <property type="entry name" value="Cytochrome c"/>
    <property type="match status" value="2"/>
</dbReference>
<gene>
    <name evidence="27" type="primary">ccoP</name>
    <name evidence="27" type="ORF">H3L94_00975</name>
</gene>
<keyword evidence="19 22" id="KW-0472">Membrane</keyword>
<feature type="region of interest" description="Disordered" evidence="23">
    <location>
        <begin position="436"/>
        <end position="459"/>
    </location>
</feature>
<keyword evidence="9" id="KW-0679">Respiratory chain</keyword>
<feature type="compositionally biased region" description="Basic and acidic residues" evidence="23">
    <location>
        <begin position="449"/>
        <end position="459"/>
    </location>
</feature>
<evidence type="ECO:0000256" key="6">
    <source>
        <dbReference type="ARBA" id="ARBA00022475"/>
    </source>
</evidence>
<evidence type="ECO:0000256" key="21">
    <source>
        <dbReference type="PROSITE-ProRule" id="PRU00433"/>
    </source>
</evidence>
<dbReference type="InterPro" id="IPR032858">
    <property type="entry name" value="CcoP_N"/>
</dbReference>
<proteinExistence type="inferred from homology"/>
<evidence type="ECO:0000256" key="8">
    <source>
        <dbReference type="ARBA" id="ARBA00022617"/>
    </source>
</evidence>
<dbReference type="AlphaFoldDB" id="A0A7D7NBK4"/>
<evidence type="ECO:0000256" key="14">
    <source>
        <dbReference type="ARBA" id="ARBA00022982"/>
    </source>
</evidence>
<dbReference type="Pfam" id="PF00691">
    <property type="entry name" value="OmpA"/>
    <property type="match status" value="1"/>
</dbReference>
<evidence type="ECO:0000256" key="22">
    <source>
        <dbReference type="PROSITE-ProRule" id="PRU00473"/>
    </source>
</evidence>
<evidence type="ECO:0000256" key="13">
    <source>
        <dbReference type="ARBA" id="ARBA00022781"/>
    </source>
</evidence>
<dbReference type="InterPro" id="IPR036737">
    <property type="entry name" value="OmpA-like_sf"/>
</dbReference>
<feature type="transmembrane region" description="Helical" evidence="24">
    <location>
        <begin position="12"/>
        <end position="31"/>
    </location>
</feature>
<keyword evidence="12" id="KW-0677">Repeat</keyword>
<evidence type="ECO:0000313" key="28">
    <source>
        <dbReference type="Proteomes" id="UP000514752"/>
    </source>
</evidence>
<dbReference type="PROSITE" id="PS51007">
    <property type="entry name" value="CYTC"/>
    <property type="match status" value="2"/>
</dbReference>
<dbReference type="UniPathway" id="UPA00705"/>
<dbReference type="EMBL" id="CP059567">
    <property type="protein sequence ID" value="QMT40675.1"/>
    <property type="molecule type" value="Genomic_DNA"/>
</dbReference>
<comment type="similarity">
    <text evidence="4">Belongs to the CcoP / FixP family.</text>
</comment>
<dbReference type="KEGG" id="nsg:H3L94_00975"/>
<evidence type="ECO:0000256" key="4">
    <source>
        <dbReference type="ARBA" id="ARBA00006113"/>
    </source>
</evidence>
<keyword evidence="5" id="KW-0813">Transport</keyword>
<comment type="cofactor">
    <cofactor evidence="1">
        <name>heme c</name>
        <dbReference type="ChEBI" id="CHEBI:61717"/>
    </cofactor>
</comment>
<dbReference type="InterPro" id="IPR006665">
    <property type="entry name" value="OmpA-like"/>
</dbReference>
<dbReference type="InterPro" id="IPR038414">
    <property type="entry name" value="CcoP_N_sf"/>
</dbReference>
<dbReference type="InterPro" id="IPR006664">
    <property type="entry name" value="OMP_bac"/>
</dbReference>
<dbReference type="Gene3D" id="1.10.760.10">
    <property type="entry name" value="Cytochrome c-like domain"/>
    <property type="match status" value="2"/>
</dbReference>
<dbReference type="GO" id="GO:0006119">
    <property type="term" value="P:oxidative phosphorylation"/>
    <property type="evidence" value="ECO:0007669"/>
    <property type="project" value="UniProtKB-UniPathway"/>
</dbReference>
<dbReference type="PRINTS" id="PR01021">
    <property type="entry name" value="OMPADOMAIN"/>
</dbReference>
<keyword evidence="11 21" id="KW-0479">Metal-binding</keyword>
<keyword evidence="13" id="KW-0375">Hydrogen ion transport</keyword>
<reference evidence="27 28" key="1">
    <citation type="submission" date="2020-07" db="EMBL/GenBank/DDBJ databases">
        <title>Genomic diversity of species in the Neisseriaceae family.</title>
        <authorList>
            <person name="Vincent A.T."/>
            <person name="Bernet E."/>
            <person name="Veyrier F.J."/>
        </authorList>
    </citation>
    <scope>NUCLEOTIDE SEQUENCE [LARGE SCALE GENOMIC DNA]</scope>
    <source>
        <strain evidence="27 28">DSM 22244</strain>
    </source>
</reference>
<keyword evidence="14" id="KW-0249">Electron transport</keyword>
<dbReference type="CDD" id="cd07185">
    <property type="entry name" value="OmpA_C-like"/>
    <property type="match status" value="1"/>
</dbReference>
<evidence type="ECO:0000256" key="17">
    <source>
        <dbReference type="ARBA" id="ARBA00023004"/>
    </source>
</evidence>
<evidence type="ECO:0000256" key="11">
    <source>
        <dbReference type="ARBA" id="ARBA00022723"/>
    </source>
</evidence>
<feature type="domain" description="Cytochrome c" evidence="25">
    <location>
        <begin position="137"/>
        <end position="216"/>
    </location>
</feature>
<dbReference type="InterPro" id="IPR036909">
    <property type="entry name" value="Cyt_c-like_dom_sf"/>
</dbReference>
<keyword evidence="18" id="KW-0406">Ion transport</keyword>
<evidence type="ECO:0000256" key="7">
    <source>
        <dbReference type="ARBA" id="ARBA00022519"/>
    </source>
</evidence>
<evidence type="ECO:0000256" key="2">
    <source>
        <dbReference type="ARBA" id="ARBA00004533"/>
    </source>
</evidence>
<dbReference type="Gene3D" id="3.30.1330.60">
    <property type="entry name" value="OmpA-like domain"/>
    <property type="match status" value="1"/>
</dbReference>
<evidence type="ECO:0000256" key="23">
    <source>
        <dbReference type="SAM" id="MobiDB-lite"/>
    </source>
</evidence>
<feature type="domain" description="OmpA-like" evidence="26">
    <location>
        <begin position="351"/>
        <end position="459"/>
    </location>
</feature>
<sequence length="459" mass="49557">METSQFTSSFWHYYICAIVILSFIGLFWLLFSQNKVKAPPKGEDVKTMGHEWDGIEEYNNPLPRWWFFLFILTVLFSIGYLIVYPGMGDFKGVGFGGQAWTSQSQYESEVKAANEKFAPVYAKFANMPVEEVAKDEDAQRIGKHLFDTYCIQCHGSDAKGQRGFPDLTDHDWLWGGSPEQIKESIAKGRVGIMAAWGPQLGEEGVKNAAHYVLSLSNSGNPSLDPARVKRGEAVFHGPPANCFVCHGDKGQGVLGAGPNLSDDVWLWGNSEKAIMETITNGRHNQMPAWEGFLNDDKVHILTAYVWGKSNNGQAAAAADTKPASAPAASEAAASQAVPVAASQAQPAADEAQVSFDKGMAVFYFATGKSEVAGNAAQVAAELVEAGKAGKKLVISGYTDSTGNAALNAELSKQRAQAVQAFLEAQGVDPKNIELRKPEDTTAAQGNNAEGRRVEVRIEG</sequence>
<keyword evidence="16" id="KW-0560">Oxidoreductase</keyword>
<dbReference type="GO" id="GO:0046872">
    <property type="term" value="F:metal ion binding"/>
    <property type="evidence" value="ECO:0007669"/>
    <property type="project" value="UniProtKB-KW"/>
</dbReference>
<comment type="subcellular location">
    <subcellularLocation>
        <location evidence="2">Cell inner membrane</location>
    </subcellularLocation>
</comment>
<dbReference type="GO" id="GO:1902600">
    <property type="term" value="P:proton transmembrane transport"/>
    <property type="evidence" value="ECO:0007669"/>
    <property type="project" value="UniProtKB-KW"/>
</dbReference>
<evidence type="ECO:0000256" key="19">
    <source>
        <dbReference type="ARBA" id="ARBA00023136"/>
    </source>
</evidence>
<dbReference type="GO" id="GO:0009055">
    <property type="term" value="F:electron transfer activity"/>
    <property type="evidence" value="ECO:0007669"/>
    <property type="project" value="InterPro"/>
</dbReference>
<keyword evidence="7" id="KW-0997">Cell inner membrane</keyword>
<dbReference type="GO" id="GO:0016491">
    <property type="term" value="F:oxidoreductase activity"/>
    <property type="evidence" value="ECO:0007669"/>
    <property type="project" value="UniProtKB-KW"/>
</dbReference>
<dbReference type="InterPro" id="IPR004678">
    <property type="entry name" value="Cyt_c_oxidase_cbb3_su3"/>
</dbReference>
<dbReference type="Proteomes" id="UP000514752">
    <property type="component" value="Chromosome"/>
</dbReference>
<feature type="domain" description="Cytochrome c" evidence="25">
    <location>
        <begin position="226"/>
        <end position="309"/>
    </location>
</feature>
<evidence type="ECO:0000256" key="18">
    <source>
        <dbReference type="ARBA" id="ARBA00023065"/>
    </source>
</evidence>
<evidence type="ECO:0000256" key="5">
    <source>
        <dbReference type="ARBA" id="ARBA00022448"/>
    </source>
</evidence>
<evidence type="ECO:0000256" key="20">
    <source>
        <dbReference type="ARBA" id="ARBA00029635"/>
    </source>
</evidence>
<evidence type="ECO:0000256" key="16">
    <source>
        <dbReference type="ARBA" id="ARBA00023002"/>
    </source>
</evidence>
<evidence type="ECO:0000256" key="24">
    <source>
        <dbReference type="SAM" id="Phobius"/>
    </source>
</evidence>
<keyword evidence="8 21" id="KW-0349">Heme</keyword>
<name>A0A7D7NBK4_9NEIS</name>
<dbReference type="Pfam" id="PF13442">
    <property type="entry name" value="Cytochrome_CBB3"/>
    <property type="match status" value="2"/>
</dbReference>
<evidence type="ECO:0000256" key="9">
    <source>
        <dbReference type="ARBA" id="ARBA00022660"/>
    </source>
</evidence>
<keyword evidence="6" id="KW-1003">Cell membrane</keyword>
<dbReference type="InterPro" id="IPR009056">
    <property type="entry name" value="Cyt_c-like_dom"/>
</dbReference>
<evidence type="ECO:0000256" key="15">
    <source>
        <dbReference type="ARBA" id="ARBA00022989"/>
    </source>
</evidence>
<evidence type="ECO:0000256" key="10">
    <source>
        <dbReference type="ARBA" id="ARBA00022692"/>
    </source>
</evidence>
<keyword evidence="10 24" id="KW-0812">Transmembrane</keyword>
<accession>A0A7D7NBK4</accession>
<dbReference type="InterPro" id="IPR050597">
    <property type="entry name" value="Cytochrome_c_Oxidase_Subunit"/>
</dbReference>
<keyword evidence="17 21" id="KW-0408">Iron</keyword>
<comment type="pathway">
    <text evidence="3">Energy metabolism; oxidative phosphorylation.</text>
</comment>
<evidence type="ECO:0000259" key="25">
    <source>
        <dbReference type="PROSITE" id="PS51007"/>
    </source>
</evidence>
<dbReference type="Pfam" id="PF14715">
    <property type="entry name" value="FixP_N"/>
    <property type="match status" value="1"/>
</dbReference>
<dbReference type="SUPFAM" id="SSF103088">
    <property type="entry name" value="OmpA-like"/>
    <property type="match status" value="1"/>
</dbReference>
<dbReference type="PANTHER" id="PTHR33751:SF1">
    <property type="entry name" value="CBB3-TYPE CYTOCHROME C OXIDASE SUBUNIT FIXP"/>
    <property type="match status" value="1"/>
</dbReference>
<evidence type="ECO:0000259" key="26">
    <source>
        <dbReference type="PROSITE" id="PS51123"/>
    </source>
</evidence>
<evidence type="ECO:0000256" key="12">
    <source>
        <dbReference type="ARBA" id="ARBA00022737"/>
    </source>
</evidence>
<evidence type="ECO:0000313" key="27">
    <source>
        <dbReference type="EMBL" id="QMT40675.1"/>
    </source>
</evidence>
<dbReference type="GO" id="GO:0020037">
    <property type="term" value="F:heme binding"/>
    <property type="evidence" value="ECO:0007669"/>
    <property type="project" value="InterPro"/>
</dbReference>
<protein>
    <recommendedName>
        <fullName evidence="20">Cytochrome c oxidase subunit III</fullName>
    </recommendedName>
</protein>
<dbReference type="NCBIfam" id="TIGR00782">
    <property type="entry name" value="ccoP"/>
    <property type="match status" value="1"/>
</dbReference>
<evidence type="ECO:0000256" key="1">
    <source>
        <dbReference type="ARBA" id="ARBA00001926"/>
    </source>
</evidence>
<dbReference type="PROSITE" id="PS51123">
    <property type="entry name" value="OMPA_2"/>
    <property type="match status" value="1"/>
</dbReference>
<keyword evidence="15 24" id="KW-1133">Transmembrane helix</keyword>
<dbReference type="PANTHER" id="PTHR33751">
    <property type="entry name" value="CBB3-TYPE CYTOCHROME C OXIDASE SUBUNIT FIXP"/>
    <property type="match status" value="1"/>
</dbReference>
<evidence type="ECO:0000256" key="3">
    <source>
        <dbReference type="ARBA" id="ARBA00004673"/>
    </source>
</evidence>
<dbReference type="GO" id="GO:0005886">
    <property type="term" value="C:plasma membrane"/>
    <property type="evidence" value="ECO:0007669"/>
    <property type="project" value="UniProtKB-SubCell"/>
</dbReference>
<dbReference type="Gene3D" id="6.10.280.130">
    <property type="match status" value="1"/>
</dbReference>